<accession>A0ABX7GUZ7</accession>
<organism evidence="1 2">
    <name type="scientific">Dyella caseinilytica</name>
    <dbReference type="NCBI Taxonomy" id="1849581"/>
    <lineage>
        <taxon>Bacteria</taxon>
        <taxon>Pseudomonadati</taxon>
        <taxon>Pseudomonadota</taxon>
        <taxon>Gammaproteobacteria</taxon>
        <taxon>Lysobacterales</taxon>
        <taxon>Rhodanobacteraceae</taxon>
        <taxon>Dyella</taxon>
    </lineage>
</organism>
<proteinExistence type="predicted"/>
<dbReference type="RefSeq" id="WP_188796118.1">
    <property type="nucleotide sequence ID" value="NZ_BMIZ01000001.1"/>
</dbReference>
<name>A0ABX7GUZ7_9GAMM</name>
<reference evidence="1 2" key="1">
    <citation type="submission" date="2020-10" db="EMBL/GenBank/DDBJ databases">
        <title>Phylogeny of dyella-like bacteria.</title>
        <authorList>
            <person name="Fu J."/>
        </authorList>
    </citation>
    <scope>NUCLEOTIDE SEQUENCE [LARGE SCALE GENOMIC DNA]</scope>
    <source>
        <strain evidence="1 2">DHOB09</strain>
    </source>
</reference>
<dbReference type="EMBL" id="CP064030">
    <property type="protein sequence ID" value="QRN53836.1"/>
    <property type="molecule type" value="Genomic_DNA"/>
</dbReference>
<evidence type="ECO:0000313" key="1">
    <source>
        <dbReference type="EMBL" id="QRN53836.1"/>
    </source>
</evidence>
<sequence>MASGKSKAAIEFLHFLADISDPATGTISRIKLAAWLGMTERELRQRWIRRGARVAWQTFADELLAVLDAAQAQGHGLEQVIDWYLHTPIGQAKQRTADQLVIAGEARWLTRQLEIFQLGIAMLPRTCDPLSHW</sequence>
<dbReference type="Proteomes" id="UP000663181">
    <property type="component" value="Chromosome"/>
</dbReference>
<evidence type="ECO:0000313" key="2">
    <source>
        <dbReference type="Proteomes" id="UP000663181"/>
    </source>
</evidence>
<keyword evidence="2" id="KW-1185">Reference proteome</keyword>
<protein>
    <submittedName>
        <fullName evidence="1">Uncharacterized protein</fullName>
    </submittedName>
</protein>
<gene>
    <name evidence="1" type="ORF">ISN74_20990</name>
</gene>